<gene>
    <name evidence="8" type="ORF">BCR34DRAFT_259332</name>
</gene>
<feature type="transmembrane region" description="Helical" evidence="7">
    <location>
        <begin position="152"/>
        <end position="172"/>
    </location>
</feature>
<keyword evidence="4 7" id="KW-1133">Transmembrane helix</keyword>
<dbReference type="GO" id="GO:0016020">
    <property type="term" value="C:membrane"/>
    <property type="evidence" value="ECO:0007669"/>
    <property type="project" value="UniProtKB-SubCell"/>
</dbReference>
<dbReference type="AlphaFoldDB" id="A0A1Y2A8Z6"/>
<dbReference type="EMBL" id="MCFA01000004">
    <property type="protein sequence ID" value="ORY18978.1"/>
    <property type="molecule type" value="Genomic_DNA"/>
</dbReference>
<protein>
    <submittedName>
        <fullName evidence="8">Uncharacterized protein</fullName>
    </submittedName>
</protein>
<sequence length="244" mass="27089">MITIVVAAYGFFFFPDTPYKTKAFYLSAEEKARCVERLVEDGREEESKFSLDLFKRTVNTWQLYVLTVLCGKHILSFSKHSFCSMPTFPSFWNTTVGKVAITVAQLFLKNDPDHKWTLYEVNNVPASINGFNIVMVLLLNVYIDSTGCRMNAVALNLAILLFGTICLVAWNVSFGLKIASYMFAGLDGLLSPIFYSWANILTTGDAQVRALTLARKQAELESVGSDEGSEQGATSVDVVTDSKP</sequence>
<dbReference type="SUPFAM" id="SSF103473">
    <property type="entry name" value="MFS general substrate transporter"/>
    <property type="match status" value="1"/>
</dbReference>
<dbReference type="PANTHER" id="PTHR43791:SF39">
    <property type="entry name" value="TRANSPORTER LIZ1_SEO1, PUTATIVE (AFU_ORTHOLOGUE AFUA_3G00980)-RELATED"/>
    <property type="match status" value="1"/>
</dbReference>
<evidence type="ECO:0000313" key="8">
    <source>
        <dbReference type="EMBL" id="ORY18978.1"/>
    </source>
</evidence>
<evidence type="ECO:0000256" key="5">
    <source>
        <dbReference type="ARBA" id="ARBA00023136"/>
    </source>
</evidence>
<keyword evidence="9" id="KW-1185">Reference proteome</keyword>
<keyword evidence="5 7" id="KW-0472">Membrane</keyword>
<comment type="caution">
    <text evidence="8">The sequence shown here is derived from an EMBL/GenBank/DDBJ whole genome shotgun (WGS) entry which is preliminary data.</text>
</comment>
<evidence type="ECO:0000256" key="6">
    <source>
        <dbReference type="SAM" id="MobiDB-lite"/>
    </source>
</evidence>
<dbReference type="Proteomes" id="UP000193144">
    <property type="component" value="Unassembled WGS sequence"/>
</dbReference>
<dbReference type="OrthoDB" id="3639251at2759"/>
<feature type="region of interest" description="Disordered" evidence="6">
    <location>
        <begin position="221"/>
        <end position="244"/>
    </location>
</feature>
<evidence type="ECO:0000256" key="7">
    <source>
        <dbReference type="SAM" id="Phobius"/>
    </source>
</evidence>
<reference evidence="8 9" key="1">
    <citation type="submission" date="2016-07" db="EMBL/GenBank/DDBJ databases">
        <title>Pervasive Adenine N6-methylation of Active Genes in Fungi.</title>
        <authorList>
            <consortium name="DOE Joint Genome Institute"/>
            <person name="Mondo S.J."/>
            <person name="Dannebaum R.O."/>
            <person name="Kuo R.C."/>
            <person name="Labutti K."/>
            <person name="Haridas S."/>
            <person name="Kuo A."/>
            <person name="Salamov A."/>
            <person name="Ahrendt S.R."/>
            <person name="Lipzen A."/>
            <person name="Sullivan W."/>
            <person name="Andreopoulos W.B."/>
            <person name="Clum A."/>
            <person name="Lindquist E."/>
            <person name="Daum C."/>
            <person name="Ramamoorthy G.K."/>
            <person name="Gryganskyi A."/>
            <person name="Culley D."/>
            <person name="Magnuson J.K."/>
            <person name="James T.Y."/>
            <person name="O'Malley M.A."/>
            <person name="Stajich J.E."/>
            <person name="Spatafora J.W."/>
            <person name="Visel A."/>
            <person name="Grigoriev I.V."/>
        </authorList>
    </citation>
    <scope>NUCLEOTIDE SEQUENCE [LARGE SCALE GENOMIC DNA]</scope>
    <source>
        <strain evidence="8 9">CBS 115471</strain>
    </source>
</reference>
<comment type="subcellular location">
    <subcellularLocation>
        <location evidence="1">Membrane</location>
        <topology evidence="1">Multi-pass membrane protein</topology>
    </subcellularLocation>
</comment>
<name>A0A1Y2A8Z6_9PLEO</name>
<evidence type="ECO:0000256" key="1">
    <source>
        <dbReference type="ARBA" id="ARBA00004141"/>
    </source>
</evidence>
<keyword evidence="3 7" id="KW-0812">Transmembrane</keyword>
<feature type="transmembrane region" description="Helical" evidence="7">
    <location>
        <begin position="178"/>
        <end position="198"/>
    </location>
</feature>
<evidence type="ECO:0000256" key="2">
    <source>
        <dbReference type="ARBA" id="ARBA00022448"/>
    </source>
</evidence>
<dbReference type="PANTHER" id="PTHR43791">
    <property type="entry name" value="PERMEASE-RELATED"/>
    <property type="match status" value="1"/>
</dbReference>
<accession>A0A1Y2A8Z6</accession>
<proteinExistence type="predicted"/>
<evidence type="ECO:0000256" key="4">
    <source>
        <dbReference type="ARBA" id="ARBA00022989"/>
    </source>
</evidence>
<dbReference type="GO" id="GO:0022857">
    <property type="term" value="F:transmembrane transporter activity"/>
    <property type="evidence" value="ECO:0007669"/>
    <property type="project" value="TreeGrafter"/>
</dbReference>
<dbReference type="STRING" id="1231657.A0A1Y2A8Z6"/>
<dbReference type="InterPro" id="IPR036259">
    <property type="entry name" value="MFS_trans_sf"/>
</dbReference>
<organism evidence="8 9">
    <name type="scientific">Clohesyomyces aquaticus</name>
    <dbReference type="NCBI Taxonomy" id="1231657"/>
    <lineage>
        <taxon>Eukaryota</taxon>
        <taxon>Fungi</taxon>
        <taxon>Dikarya</taxon>
        <taxon>Ascomycota</taxon>
        <taxon>Pezizomycotina</taxon>
        <taxon>Dothideomycetes</taxon>
        <taxon>Pleosporomycetidae</taxon>
        <taxon>Pleosporales</taxon>
        <taxon>Lindgomycetaceae</taxon>
        <taxon>Clohesyomyces</taxon>
    </lineage>
</organism>
<evidence type="ECO:0000256" key="3">
    <source>
        <dbReference type="ARBA" id="ARBA00022692"/>
    </source>
</evidence>
<keyword evidence="2" id="KW-0813">Transport</keyword>
<evidence type="ECO:0000313" key="9">
    <source>
        <dbReference type="Proteomes" id="UP000193144"/>
    </source>
</evidence>